<organism evidence="1 4">
    <name type="scientific">Scandinavium lactucae</name>
    <dbReference type="NCBI Taxonomy" id="3095028"/>
    <lineage>
        <taxon>Bacteria</taxon>
        <taxon>Pseudomonadati</taxon>
        <taxon>Pseudomonadota</taxon>
        <taxon>Gammaproteobacteria</taxon>
        <taxon>Enterobacterales</taxon>
        <taxon>Enterobacteriaceae</taxon>
        <taxon>Scandinavium</taxon>
    </lineage>
</organism>
<name>A0AAJ2S9A7_9ENTR</name>
<dbReference type="EMBL" id="JAWXRD010000040">
    <property type="protein sequence ID" value="MDX6042573.1"/>
    <property type="molecule type" value="Genomic_DNA"/>
</dbReference>
<evidence type="ECO:0000313" key="3">
    <source>
        <dbReference type="Proteomes" id="UP001275664"/>
    </source>
</evidence>
<accession>A0AAJ2S9A7</accession>
<evidence type="ECO:0000313" key="1">
    <source>
        <dbReference type="EMBL" id="MDX6033575.1"/>
    </source>
</evidence>
<dbReference type="Proteomes" id="UP001282336">
    <property type="component" value="Unassembled WGS sequence"/>
</dbReference>
<dbReference type="Proteomes" id="UP001275664">
    <property type="component" value="Unassembled WGS sequence"/>
</dbReference>
<evidence type="ECO:0000313" key="4">
    <source>
        <dbReference type="Proteomes" id="UP001282336"/>
    </source>
</evidence>
<reference evidence="1 3" key="1">
    <citation type="submission" date="2023-11" db="EMBL/GenBank/DDBJ databases">
        <title>Scandinavium wanjuensis sp. nov., isolated from lettuce South Korea.</title>
        <authorList>
            <person name="Park J."/>
            <person name="Park S."/>
            <person name="Oh K.K."/>
            <person name="Cho G.S."/>
            <person name="Franz C.M.A.P."/>
        </authorList>
    </citation>
    <scope>NUCLEOTIDE SEQUENCE</scope>
    <source>
        <strain evidence="1">V105_12</strain>
        <strain evidence="2 3">V105_6</strain>
    </source>
</reference>
<protein>
    <submittedName>
        <fullName evidence="1">YnfU family zinc-binding protein</fullName>
    </submittedName>
</protein>
<dbReference type="Pfam" id="PF23499">
    <property type="entry name" value="YnfU"/>
    <property type="match status" value="1"/>
</dbReference>
<dbReference type="InterPro" id="IPR057793">
    <property type="entry name" value="YnfU-like"/>
</dbReference>
<dbReference type="NCBIfam" id="NF038384">
    <property type="entry name" value="zinc_YnfU_fam"/>
    <property type="match status" value="1"/>
</dbReference>
<proteinExistence type="predicted"/>
<keyword evidence="3" id="KW-1185">Reference proteome</keyword>
<evidence type="ECO:0000313" key="2">
    <source>
        <dbReference type="EMBL" id="MDX6042573.1"/>
    </source>
</evidence>
<comment type="caution">
    <text evidence="1">The sequence shown here is derived from an EMBL/GenBank/DDBJ whole genome shotgun (WGS) entry which is preliminary data.</text>
</comment>
<sequence length="104" mass="11453">MINFLTQGVSQKDLSAPGKIRNVKNKKMNEGFSGAIEVLFCANIKGIHMAERKNRQLRPSQPAECSCPKCAKQSMHSPSRIKKNSPLLCPYCGTLFSASQLSAR</sequence>
<dbReference type="RefSeq" id="WP_319630022.1">
    <property type="nucleotide sequence ID" value="NZ_JAWXRB010000045.1"/>
</dbReference>
<gene>
    <name evidence="2" type="ORF">SIK69_20485</name>
    <name evidence="1" type="ORF">SIL20_18920</name>
</gene>
<dbReference type="AlphaFoldDB" id="A0AAJ2S9A7"/>
<dbReference type="EMBL" id="JAWXRC010000042">
    <property type="protein sequence ID" value="MDX6033575.1"/>
    <property type="molecule type" value="Genomic_DNA"/>
</dbReference>